<keyword evidence="1" id="KW-0812">Transmembrane</keyword>
<dbReference type="AlphaFoldDB" id="A0A9Q5CK91"/>
<accession>A0A9Q5CK91</accession>
<name>A0A9Q5CK91_CLOBE</name>
<comment type="caution">
    <text evidence="2">The sequence shown here is derived from an EMBL/GenBank/DDBJ whole genome shotgun (WGS) entry which is preliminary data.</text>
</comment>
<gene>
    <name evidence="2" type="ORF">DFH45_003229</name>
</gene>
<dbReference type="GO" id="GO:0003677">
    <property type="term" value="F:DNA binding"/>
    <property type="evidence" value="ECO:0007669"/>
    <property type="project" value="UniProtKB-KW"/>
</dbReference>
<dbReference type="Proteomes" id="UP000821656">
    <property type="component" value="Unassembled WGS sequence"/>
</dbReference>
<organism evidence="2 3">
    <name type="scientific">Clostridium beijerinckii</name>
    <name type="common">Clostridium MP</name>
    <dbReference type="NCBI Taxonomy" id="1520"/>
    <lineage>
        <taxon>Bacteria</taxon>
        <taxon>Bacillati</taxon>
        <taxon>Bacillota</taxon>
        <taxon>Clostridia</taxon>
        <taxon>Eubacteriales</taxon>
        <taxon>Clostridiaceae</taxon>
        <taxon>Clostridium</taxon>
    </lineage>
</organism>
<sequence length="50" mass="5754">MSISTPAVNKWENGSYYSYITILTALARLLRVNLNILLVFKYGIKKANKY</sequence>
<evidence type="ECO:0000313" key="3">
    <source>
        <dbReference type="Proteomes" id="UP000821656"/>
    </source>
</evidence>
<dbReference type="InterPro" id="IPR010982">
    <property type="entry name" value="Lambda_DNA-bd_dom_sf"/>
</dbReference>
<keyword evidence="1" id="KW-1133">Transmembrane helix</keyword>
<proteinExistence type="predicted"/>
<reference evidence="2" key="1">
    <citation type="submission" date="2020-05" db="EMBL/GenBank/DDBJ databases">
        <title>Genomic insights into acetone-butanol-ethanol (ABE) fermentation by sequencing solventogenic clostridia strains.</title>
        <authorList>
            <person name="Brown S."/>
        </authorList>
    </citation>
    <scope>NUCLEOTIDE SEQUENCE</scope>
    <source>
        <strain evidence="2">DJ126</strain>
    </source>
</reference>
<dbReference type="EMBL" id="JABSXK010000001">
    <property type="protein sequence ID" value="NRV10266.1"/>
    <property type="molecule type" value="Genomic_DNA"/>
</dbReference>
<feature type="transmembrane region" description="Helical" evidence="1">
    <location>
        <begin position="16"/>
        <end position="40"/>
    </location>
</feature>
<protein>
    <submittedName>
        <fullName evidence="2">DNA-binding XRE family transcriptional regulator</fullName>
    </submittedName>
</protein>
<evidence type="ECO:0000313" key="2">
    <source>
        <dbReference type="EMBL" id="NRV10266.1"/>
    </source>
</evidence>
<keyword evidence="1" id="KW-0472">Membrane</keyword>
<keyword evidence="2" id="KW-0238">DNA-binding</keyword>
<dbReference type="SUPFAM" id="SSF47413">
    <property type="entry name" value="lambda repressor-like DNA-binding domains"/>
    <property type="match status" value="1"/>
</dbReference>
<evidence type="ECO:0000256" key="1">
    <source>
        <dbReference type="SAM" id="Phobius"/>
    </source>
</evidence>